<dbReference type="GeneID" id="75912648"/>
<reference evidence="1" key="2">
    <citation type="journal article" date="2022" name="Proc. Natl. Acad. Sci. U.S.A.">
        <title>Diploid-dominant life cycles characterize the early evolution of Fungi.</title>
        <authorList>
            <person name="Amses K.R."/>
            <person name="Simmons D.R."/>
            <person name="Longcore J.E."/>
            <person name="Mondo S.J."/>
            <person name="Seto K."/>
            <person name="Jeronimo G.H."/>
            <person name="Bonds A.E."/>
            <person name="Quandt C.A."/>
            <person name="Davis W.J."/>
            <person name="Chang Y."/>
            <person name="Federici B.A."/>
            <person name="Kuo A."/>
            <person name="LaButti K."/>
            <person name="Pangilinan J."/>
            <person name="Andreopoulos W."/>
            <person name="Tritt A."/>
            <person name="Riley R."/>
            <person name="Hundley H."/>
            <person name="Johnson J."/>
            <person name="Lipzen A."/>
            <person name="Barry K."/>
            <person name="Lang B.F."/>
            <person name="Cuomo C.A."/>
            <person name="Buchler N.E."/>
            <person name="Grigoriev I.V."/>
            <person name="Spatafora J.W."/>
            <person name="Stajich J.E."/>
            <person name="James T.Y."/>
        </authorList>
    </citation>
    <scope>NUCLEOTIDE SEQUENCE</scope>
    <source>
        <strain evidence="1">AG</strain>
    </source>
</reference>
<dbReference type="RefSeq" id="XP_051446700.1">
    <property type="nucleotide sequence ID" value="XM_051587303.1"/>
</dbReference>
<dbReference type="EMBL" id="MU620904">
    <property type="protein sequence ID" value="KAI8581696.1"/>
    <property type="molecule type" value="Genomic_DNA"/>
</dbReference>
<evidence type="ECO:0000313" key="1">
    <source>
        <dbReference type="EMBL" id="KAI8581696.1"/>
    </source>
</evidence>
<name>A0AAD5EEY7_UMBRA</name>
<proteinExistence type="predicted"/>
<comment type="caution">
    <text evidence="1">The sequence shown here is derived from an EMBL/GenBank/DDBJ whole genome shotgun (WGS) entry which is preliminary data.</text>
</comment>
<keyword evidence="2" id="KW-1185">Reference proteome</keyword>
<organism evidence="1 2">
    <name type="scientific">Umbelopsis ramanniana AG</name>
    <dbReference type="NCBI Taxonomy" id="1314678"/>
    <lineage>
        <taxon>Eukaryota</taxon>
        <taxon>Fungi</taxon>
        <taxon>Fungi incertae sedis</taxon>
        <taxon>Mucoromycota</taxon>
        <taxon>Mucoromycotina</taxon>
        <taxon>Umbelopsidomycetes</taxon>
        <taxon>Umbelopsidales</taxon>
        <taxon>Umbelopsidaceae</taxon>
        <taxon>Umbelopsis</taxon>
    </lineage>
</organism>
<dbReference type="Proteomes" id="UP001206595">
    <property type="component" value="Unassembled WGS sequence"/>
</dbReference>
<dbReference type="AlphaFoldDB" id="A0AAD5EEY7"/>
<sequence>MMPYSFMFISPKVVAQALVTFLLFLICIYRVNYSNCNLVPTKQMFLTYAKEDMYFSHLAHSLLATNSWR</sequence>
<protein>
    <submittedName>
        <fullName evidence="1">Uncharacterized protein</fullName>
    </submittedName>
</protein>
<reference evidence="1" key="1">
    <citation type="submission" date="2021-06" db="EMBL/GenBank/DDBJ databases">
        <authorList>
            <consortium name="DOE Joint Genome Institute"/>
            <person name="Mondo S.J."/>
            <person name="Amses K.R."/>
            <person name="Simmons D.R."/>
            <person name="Longcore J.E."/>
            <person name="Seto K."/>
            <person name="Alves G.H."/>
            <person name="Bonds A.E."/>
            <person name="Quandt C.A."/>
            <person name="Davis W.J."/>
            <person name="Chang Y."/>
            <person name="Letcher P.M."/>
            <person name="Powell M.J."/>
            <person name="Kuo A."/>
            <person name="Labutti K."/>
            <person name="Pangilinan J."/>
            <person name="Andreopoulos W."/>
            <person name="Tritt A."/>
            <person name="Riley R."/>
            <person name="Hundley H."/>
            <person name="Johnson J."/>
            <person name="Lipzen A."/>
            <person name="Barry K."/>
            <person name="Berbee M.L."/>
            <person name="Buchler N.E."/>
            <person name="Grigoriev I.V."/>
            <person name="Spatafora J.W."/>
            <person name="Stajich J.E."/>
            <person name="James T.Y."/>
        </authorList>
    </citation>
    <scope>NUCLEOTIDE SEQUENCE</scope>
    <source>
        <strain evidence="1">AG</strain>
    </source>
</reference>
<gene>
    <name evidence="1" type="ORF">K450DRAFT_230760</name>
</gene>
<accession>A0AAD5EEY7</accession>
<evidence type="ECO:0000313" key="2">
    <source>
        <dbReference type="Proteomes" id="UP001206595"/>
    </source>
</evidence>